<feature type="compositionally biased region" description="Basic and acidic residues" evidence="1">
    <location>
        <begin position="44"/>
        <end position="67"/>
    </location>
</feature>
<evidence type="ECO:0000256" key="1">
    <source>
        <dbReference type="SAM" id="MobiDB-lite"/>
    </source>
</evidence>
<dbReference type="Proteomes" id="UP001431783">
    <property type="component" value="Unassembled WGS sequence"/>
</dbReference>
<reference evidence="2 3" key="1">
    <citation type="submission" date="2023-03" db="EMBL/GenBank/DDBJ databases">
        <title>Genome insight into feeding habits of ladybird beetles.</title>
        <authorList>
            <person name="Li H.-S."/>
            <person name="Huang Y.-H."/>
            <person name="Pang H."/>
        </authorList>
    </citation>
    <scope>NUCLEOTIDE SEQUENCE [LARGE SCALE GENOMIC DNA]</scope>
    <source>
        <strain evidence="2">SYSU_2023b</strain>
        <tissue evidence="2">Whole body</tissue>
    </source>
</reference>
<evidence type="ECO:0000313" key="2">
    <source>
        <dbReference type="EMBL" id="KAK9879332.1"/>
    </source>
</evidence>
<evidence type="ECO:0000313" key="3">
    <source>
        <dbReference type="Proteomes" id="UP001431783"/>
    </source>
</evidence>
<protein>
    <submittedName>
        <fullName evidence="2">Uncharacterized protein</fullName>
    </submittedName>
</protein>
<dbReference type="EMBL" id="JARQZJ010000061">
    <property type="protein sequence ID" value="KAK9879332.1"/>
    <property type="molecule type" value="Genomic_DNA"/>
</dbReference>
<comment type="caution">
    <text evidence="2">The sequence shown here is derived from an EMBL/GenBank/DDBJ whole genome shotgun (WGS) entry which is preliminary data.</text>
</comment>
<feature type="compositionally biased region" description="Basic and acidic residues" evidence="1">
    <location>
        <begin position="77"/>
        <end position="97"/>
    </location>
</feature>
<feature type="region of interest" description="Disordered" evidence="1">
    <location>
        <begin position="1"/>
        <end position="112"/>
    </location>
</feature>
<feature type="compositionally biased region" description="Basic and acidic residues" evidence="1">
    <location>
        <begin position="1"/>
        <end position="34"/>
    </location>
</feature>
<proteinExistence type="predicted"/>
<keyword evidence="3" id="KW-1185">Reference proteome</keyword>
<dbReference type="AlphaFoldDB" id="A0AAW1UGM8"/>
<sequence>MADKESQVKEVEATVEEVDKSKAEEVVPEKEKAVEANGDAENGSDEKDSLNENDEKNGHEDETDKVCSIKRKSTGGDAKEDAPAEGVTPEKKAKIDEPAEAESNGDAAEVAA</sequence>
<organism evidence="2 3">
    <name type="scientific">Henosepilachna vigintioctopunctata</name>
    <dbReference type="NCBI Taxonomy" id="420089"/>
    <lineage>
        <taxon>Eukaryota</taxon>
        <taxon>Metazoa</taxon>
        <taxon>Ecdysozoa</taxon>
        <taxon>Arthropoda</taxon>
        <taxon>Hexapoda</taxon>
        <taxon>Insecta</taxon>
        <taxon>Pterygota</taxon>
        <taxon>Neoptera</taxon>
        <taxon>Endopterygota</taxon>
        <taxon>Coleoptera</taxon>
        <taxon>Polyphaga</taxon>
        <taxon>Cucujiformia</taxon>
        <taxon>Coccinelloidea</taxon>
        <taxon>Coccinellidae</taxon>
        <taxon>Epilachninae</taxon>
        <taxon>Epilachnini</taxon>
        <taxon>Henosepilachna</taxon>
    </lineage>
</organism>
<name>A0AAW1UGM8_9CUCU</name>
<accession>A0AAW1UGM8</accession>
<gene>
    <name evidence="2" type="ORF">WA026_004183</name>
</gene>